<protein>
    <submittedName>
        <fullName evidence="2">Uncharacterized protein</fullName>
    </submittedName>
</protein>
<organism evidence="2 3">
    <name type="scientific">Puccinia graminis f. sp. tritici</name>
    <dbReference type="NCBI Taxonomy" id="56615"/>
    <lineage>
        <taxon>Eukaryota</taxon>
        <taxon>Fungi</taxon>
        <taxon>Dikarya</taxon>
        <taxon>Basidiomycota</taxon>
        <taxon>Pucciniomycotina</taxon>
        <taxon>Pucciniomycetes</taxon>
        <taxon>Pucciniales</taxon>
        <taxon>Pucciniaceae</taxon>
        <taxon>Puccinia</taxon>
    </lineage>
</organism>
<dbReference type="OrthoDB" id="2498688at2759"/>
<dbReference type="EMBL" id="VSWC01000105">
    <property type="protein sequence ID" value="KAA1086533.1"/>
    <property type="molecule type" value="Genomic_DNA"/>
</dbReference>
<evidence type="ECO:0000313" key="2">
    <source>
        <dbReference type="EMBL" id="KAA1086533.1"/>
    </source>
</evidence>
<evidence type="ECO:0000256" key="1">
    <source>
        <dbReference type="SAM" id="SignalP"/>
    </source>
</evidence>
<keyword evidence="1" id="KW-0732">Signal</keyword>
<feature type="signal peptide" evidence="1">
    <location>
        <begin position="1"/>
        <end position="18"/>
    </location>
</feature>
<accession>A0A5B0NCS4</accession>
<feature type="chain" id="PRO_5022854452" evidence="1">
    <location>
        <begin position="19"/>
        <end position="248"/>
    </location>
</feature>
<evidence type="ECO:0000313" key="3">
    <source>
        <dbReference type="Proteomes" id="UP000324748"/>
    </source>
</evidence>
<reference evidence="2 3" key="1">
    <citation type="submission" date="2019-05" db="EMBL/GenBank/DDBJ databases">
        <title>Emergence of the Ug99 lineage of the wheat stem rust pathogen through somatic hybridization.</title>
        <authorList>
            <person name="Li F."/>
            <person name="Upadhyaya N.M."/>
            <person name="Sperschneider J."/>
            <person name="Matny O."/>
            <person name="Nguyen-Phuc H."/>
            <person name="Mago R."/>
            <person name="Raley C."/>
            <person name="Miller M.E."/>
            <person name="Silverstein K.A.T."/>
            <person name="Henningsen E."/>
            <person name="Hirsch C.D."/>
            <person name="Visser B."/>
            <person name="Pretorius Z.A."/>
            <person name="Steffenson B.J."/>
            <person name="Schwessinger B."/>
            <person name="Dodds P.N."/>
            <person name="Figueroa M."/>
        </authorList>
    </citation>
    <scope>NUCLEOTIDE SEQUENCE [LARGE SCALE GENOMIC DNA]</scope>
    <source>
        <strain evidence="2">21-0</strain>
    </source>
</reference>
<gene>
    <name evidence="2" type="ORF">PGT21_050114</name>
</gene>
<name>A0A5B0NCS4_PUCGR</name>
<sequence length="248" mass="26881">MALIQFLVIALLGLQVLAASPPKKPVDPTVPQCYTEPELGEVQKADCPAALAKIIYEKDTLSKLETRLAVVSGDCVIRLSNTKQVVVTKKQIEDTVTEIIKSSCKSGHAKVKGNTEVAISITPRGKPRAWVTPYDPDFPLGKPFCFHAAQGQVVKEDCLEAFNQLPVDKQGQLVSPADKKLGHSFHLKVKSCRLIVYTTDGSNVSVKKQDISAIVTGMINNCNSQWGTVNVKGTEGPNGHVTIVTRSY</sequence>
<comment type="caution">
    <text evidence="2">The sequence shown here is derived from an EMBL/GenBank/DDBJ whole genome shotgun (WGS) entry which is preliminary data.</text>
</comment>
<keyword evidence="3" id="KW-1185">Reference proteome</keyword>
<dbReference type="Proteomes" id="UP000324748">
    <property type="component" value="Unassembled WGS sequence"/>
</dbReference>
<dbReference type="AlphaFoldDB" id="A0A5B0NCS4"/>
<proteinExistence type="predicted"/>